<organism evidence="15 16">
    <name type="scientific">Discostella pseudostelligera</name>
    <dbReference type="NCBI Taxonomy" id="259834"/>
    <lineage>
        <taxon>Eukaryota</taxon>
        <taxon>Sar</taxon>
        <taxon>Stramenopiles</taxon>
        <taxon>Ochrophyta</taxon>
        <taxon>Bacillariophyta</taxon>
        <taxon>Coscinodiscophyceae</taxon>
        <taxon>Thalassiosirophycidae</taxon>
        <taxon>Stephanodiscales</taxon>
        <taxon>Stephanodiscaceae</taxon>
        <taxon>Discostella</taxon>
    </lineage>
</organism>
<evidence type="ECO:0000259" key="12">
    <source>
        <dbReference type="Pfam" id="PF04057"/>
    </source>
</evidence>
<dbReference type="FunFam" id="2.40.50.140:FF:000041">
    <property type="entry name" value="Replication protein A subunit"/>
    <property type="match status" value="1"/>
</dbReference>
<evidence type="ECO:0000259" key="13">
    <source>
        <dbReference type="Pfam" id="PF08646"/>
    </source>
</evidence>
<evidence type="ECO:0000256" key="9">
    <source>
        <dbReference type="RuleBase" id="RU364130"/>
    </source>
</evidence>
<feature type="domain" description="Replication protein A OB" evidence="14">
    <location>
        <begin position="327"/>
        <end position="416"/>
    </location>
</feature>
<feature type="domain" description="Replication factor A C-terminal" evidence="13">
    <location>
        <begin position="483"/>
        <end position="640"/>
    </location>
</feature>
<feature type="domain" description="OB" evidence="11">
    <location>
        <begin position="219"/>
        <end position="291"/>
    </location>
</feature>
<dbReference type="CDD" id="cd04476">
    <property type="entry name" value="RPA1_DBD_C"/>
    <property type="match status" value="1"/>
</dbReference>
<proteinExistence type="inferred from homology"/>
<evidence type="ECO:0000256" key="10">
    <source>
        <dbReference type="SAM" id="MobiDB-lite"/>
    </source>
</evidence>
<dbReference type="EMBL" id="JALLBG020000215">
    <property type="protein sequence ID" value="KAL3758979.1"/>
    <property type="molecule type" value="Genomic_DNA"/>
</dbReference>
<dbReference type="FunFam" id="2.40.50.140:FF:000117">
    <property type="entry name" value="Replication protein A subunit"/>
    <property type="match status" value="1"/>
</dbReference>
<evidence type="ECO:0000256" key="1">
    <source>
        <dbReference type="ARBA" id="ARBA00004123"/>
    </source>
</evidence>
<evidence type="ECO:0000313" key="15">
    <source>
        <dbReference type="EMBL" id="KAL3758979.1"/>
    </source>
</evidence>
<feature type="region of interest" description="Disordered" evidence="10">
    <location>
        <begin position="186"/>
        <end position="209"/>
    </location>
</feature>
<evidence type="ECO:0000256" key="3">
    <source>
        <dbReference type="ARBA" id="ARBA00022705"/>
    </source>
</evidence>
<dbReference type="InterPro" id="IPR013955">
    <property type="entry name" value="Rep_factor-A_C"/>
</dbReference>
<keyword evidence="6 9" id="KW-0862">Zinc</keyword>
<dbReference type="PANTHER" id="PTHR47165:SF4">
    <property type="entry name" value="OS03G0429900 PROTEIN"/>
    <property type="match status" value="1"/>
</dbReference>
<keyword evidence="5 9" id="KW-0863">Zinc-finger</keyword>
<dbReference type="InterPro" id="IPR004365">
    <property type="entry name" value="NA-bd_OB_tRNA"/>
</dbReference>
<sequence>MSLTPNAVSGMFRMGGTADNPSFSPTVQVVHMKKIDNKSGADERWKVSLSDGLHYLSGMCATQLNHLVHDGTISLFSILRVEEFITNTLGSGAKICILLGVKAVGPNPGEKIGNPVDIAKIPGAGPPLPQSGGGAAPPMYSNVPSYGSGGGVGGGGGNPYGNNNNSNPYGGGGGAGGGNANRFGGGGGGAVSSSPIVRTSGTGQPITPISGLNMYSNRWTIRAKVTTKTDVRTWSNAKGEGQLFSVELLDSSGVDVRCTFFKEAVDKFYAFLEEGRVYTFSGGKLKVANMQYNSCKSQFEITFDQNSEIQLDTSGDDIRDSYSFVKIAALENVDPQGLVDILAVVKHVGETNSIVSKKSGKELLKCELTIEDDSGAEVRLTMWGDTASTAQSKFGNSPIVAFKRARVSDYGGRTLSGGSFEVNPNIPQAQQLRHWWAVHGNKTATRSLSTTMGGNRGPEPFEQRKNVSSIKSEQMGYNEKPDWLSFKATITFLKKDKQGDDGAWYTACANSGEPCRNMYKATQTSDGNWHCDKCQQTNENCVRRYIFSGTVADDTCTSWVSIFNEQAEVLLDGAKADELYAHVANGDGRDIYDSTFAKATYTDWILKCKVKQELVGDEQRVKTSLVSLSPVDYVAESRSLLKALCA</sequence>
<dbReference type="InterPro" id="IPR012340">
    <property type="entry name" value="NA-bd_OB-fold"/>
</dbReference>
<feature type="domain" description="Replication factor-A protein 1 N-terminal" evidence="12">
    <location>
        <begin position="3"/>
        <end position="104"/>
    </location>
</feature>
<reference evidence="15 16" key="1">
    <citation type="submission" date="2024-10" db="EMBL/GenBank/DDBJ databases">
        <title>Updated reference genomes for cyclostephanoid diatoms.</title>
        <authorList>
            <person name="Roberts W.R."/>
            <person name="Alverson A.J."/>
        </authorList>
    </citation>
    <scope>NUCLEOTIDE SEQUENCE [LARGE SCALE GENOMIC DNA]</scope>
    <source>
        <strain evidence="15 16">AJA232-27</strain>
    </source>
</reference>
<dbReference type="SUPFAM" id="SSF50249">
    <property type="entry name" value="Nucleic acid-binding proteins"/>
    <property type="match status" value="4"/>
</dbReference>
<keyword evidence="3 9" id="KW-0235">DNA replication</keyword>
<dbReference type="AlphaFoldDB" id="A0ABD3M4L9"/>
<evidence type="ECO:0000259" key="11">
    <source>
        <dbReference type="Pfam" id="PF01336"/>
    </source>
</evidence>
<evidence type="ECO:0000256" key="2">
    <source>
        <dbReference type="ARBA" id="ARBA00005690"/>
    </source>
</evidence>
<keyword evidence="4 9" id="KW-0479">Metal-binding</keyword>
<protein>
    <recommendedName>
        <fullName evidence="9">Replication protein A subunit</fullName>
    </recommendedName>
</protein>
<evidence type="ECO:0000256" key="8">
    <source>
        <dbReference type="ARBA" id="ARBA00023242"/>
    </source>
</evidence>
<dbReference type="GO" id="GO:0005634">
    <property type="term" value="C:nucleus"/>
    <property type="evidence" value="ECO:0007669"/>
    <property type="project" value="UniProtKB-SubCell"/>
</dbReference>
<keyword evidence="7 9" id="KW-0238">DNA-binding</keyword>
<accession>A0ABD3M4L9</accession>
<evidence type="ECO:0000256" key="5">
    <source>
        <dbReference type="ARBA" id="ARBA00022771"/>
    </source>
</evidence>
<dbReference type="NCBIfam" id="TIGR00617">
    <property type="entry name" value="rpa1"/>
    <property type="match status" value="1"/>
</dbReference>
<dbReference type="InterPro" id="IPR007199">
    <property type="entry name" value="Rep_factor-A_N"/>
</dbReference>
<dbReference type="Gene3D" id="2.40.50.140">
    <property type="entry name" value="Nucleic acid-binding proteins"/>
    <property type="match status" value="4"/>
</dbReference>
<dbReference type="GO" id="GO:0008270">
    <property type="term" value="F:zinc ion binding"/>
    <property type="evidence" value="ECO:0007669"/>
    <property type="project" value="UniProtKB-KW"/>
</dbReference>
<comment type="similarity">
    <text evidence="2 9">Belongs to the replication factor A protein 1 family.</text>
</comment>
<evidence type="ECO:0000256" key="4">
    <source>
        <dbReference type="ARBA" id="ARBA00022723"/>
    </source>
</evidence>
<evidence type="ECO:0000259" key="14">
    <source>
        <dbReference type="Pfam" id="PF16900"/>
    </source>
</evidence>
<comment type="caution">
    <text evidence="15">The sequence shown here is derived from an EMBL/GenBank/DDBJ whole genome shotgun (WGS) entry which is preliminary data.</text>
</comment>
<dbReference type="FunFam" id="2.40.50.140:FF:000064">
    <property type="entry name" value="Replication protein A subunit"/>
    <property type="match status" value="1"/>
</dbReference>
<evidence type="ECO:0000313" key="16">
    <source>
        <dbReference type="Proteomes" id="UP001530293"/>
    </source>
</evidence>
<keyword evidence="8 9" id="KW-0539">Nucleus</keyword>
<dbReference type="GO" id="GO:0006260">
    <property type="term" value="P:DNA replication"/>
    <property type="evidence" value="ECO:0007669"/>
    <property type="project" value="UniProtKB-KW"/>
</dbReference>
<dbReference type="CDD" id="cd04474">
    <property type="entry name" value="RPA1_DBD_A"/>
    <property type="match status" value="1"/>
</dbReference>
<dbReference type="InterPro" id="IPR047192">
    <property type="entry name" value="Euk_RPA1_DBD_C"/>
</dbReference>
<evidence type="ECO:0000256" key="7">
    <source>
        <dbReference type="ARBA" id="ARBA00023125"/>
    </source>
</evidence>
<evidence type="ECO:0000256" key="6">
    <source>
        <dbReference type="ARBA" id="ARBA00022833"/>
    </source>
</evidence>
<dbReference type="FunFam" id="2.40.50.140:FF:000090">
    <property type="entry name" value="Replication protein A subunit"/>
    <property type="match status" value="1"/>
</dbReference>
<dbReference type="InterPro" id="IPR031657">
    <property type="entry name" value="REPA_OB_2"/>
</dbReference>
<dbReference type="Pfam" id="PF04057">
    <property type="entry name" value="Rep-A_N"/>
    <property type="match status" value="1"/>
</dbReference>
<dbReference type="Pfam" id="PF08646">
    <property type="entry name" value="Rep_fac-A_C"/>
    <property type="match status" value="1"/>
</dbReference>
<keyword evidence="16" id="KW-1185">Reference proteome</keyword>
<feature type="region of interest" description="Disordered" evidence="10">
    <location>
        <begin position="446"/>
        <end position="468"/>
    </location>
</feature>
<dbReference type="Proteomes" id="UP001530293">
    <property type="component" value="Unassembled WGS sequence"/>
</dbReference>
<dbReference type="GO" id="GO:0003677">
    <property type="term" value="F:DNA binding"/>
    <property type="evidence" value="ECO:0007669"/>
    <property type="project" value="UniProtKB-KW"/>
</dbReference>
<feature type="compositionally biased region" description="Polar residues" evidence="10">
    <location>
        <begin position="195"/>
        <end position="207"/>
    </location>
</feature>
<dbReference type="PANTHER" id="PTHR47165">
    <property type="entry name" value="OS03G0429900 PROTEIN"/>
    <property type="match status" value="1"/>
</dbReference>
<name>A0ABD3M4L9_9STRA</name>
<dbReference type="Pfam" id="PF16900">
    <property type="entry name" value="REPA_OB_2"/>
    <property type="match status" value="1"/>
</dbReference>
<dbReference type="InterPro" id="IPR004591">
    <property type="entry name" value="Rfa1"/>
</dbReference>
<dbReference type="Pfam" id="PF01336">
    <property type="entry name" value="tRNA_anti-codon"/>
    <property type="match status" value="1"/>
</dbReference>
<dbReference type="CDD" id="cd04475">
    <property type="entry name" value="RPA1_DBD_B"/>
    <property type="match status" value="1"/>
</dbReference>
<gene>
    <name evidence="15" type="ORF">ACHAWU_003050</name>
</gene>
<comment type="subcellular location">
    <subcellularLocation>
        <location evidence="1 9">Nucleus</location>
    </subcellularLocation>
</comment>